<feature type="transmembrane region" description="Helical" evidence="7">
    <location>
        <begin position="141"/>
        <end position="163"/>
    </location>
</feature>
<keyword evidence="5 7" id="KW-0472">Membrane</keyword>
<feature type="transmembrane region" description="Helical" evidence="7">
    <location>
        <begin position="238"/>
        <end position="261"/>
    </location>
</feature>
<proteinExistence type="inferred from homology"/>
<keyword evidence="3 6" id="KW-0812">Transmembrane</keyword>
<evidence type="ECO:0000256" key="1">
    <source>
        <dbReference type="ARBA" id="ARBA00004651"/>
    </source>
</evidence>
<dbReference type="InterPro" id="IPR017452">
    <property type="entry name" value="GPCR_Rhodpsn_7TM"/>
</dbReference>
<evidence type="ECO:0000256" key="6">
    <source>
        <dbReference type="RuleBase" id="RU000688"/>
    </source>
</evidence>
<reference evidence="9" key="2">
    <citation type="journal article" date="2023" name="Science">
        <title>Genomic signatures of disease resistance in endangered staghorn corals.</title>
        <authorList>
            <person name="Vollmer S.V."/>
            <person name="Selwyn J.D."/>
            <person name="Despard B.A."/>
            <person name="Roesel C.L."/>
        </authorList>
    </citation>
    <scope>NUCLEOTIDE SEQUENCE</scope>
    <source>
        <strain evidence="9">K2</strain>
    </source>
</reference>
<evidence type="ECO:0000313" key="9">
    <source>
        <dbReference type="EMBL" id="KAK2563020.1"/>
    </source>
</evidence>
<comment type="subcellular location">
    <subcellularLocation>
        <location evidence="1">Cell membrane</location>
        <topology evidence="1">Multi-pass membrane protein</topology>
    </subcellularLocation>
</comment>
<evidence type="ECO:0000313" key="10">
    <source>
        <dbReference type="Proteomes" id="UP001249851"/>
    </source>
</evidence>
<evidence type="ECO:0000256" key="3">
    <source>
        <dbReference type="ARBA" id="ARBA00022692"/>
    </source>
</evidence>
<feature type="domain" description="G-protein coupled receptors family 1 profile" evidence="8">
    <location>
        <begin position="37"/>
        <end position="257"/>
    </location>
</feature>
<name>A0AAD9QL88_ACRCE</name>
<dbReference type="Gene3D" id="1.20.1070.10">
    <property type="entry name" value="Rhodopsin 7-helix transmembrane proteins"/>
    <property type="match status" value="1"/>
</dbReference>
<dbReference type="CDD" id="cd00637">
    <property type="entry name" value="7tm_classA_rhodopsin-like"/>
    <property type="match status" value="1"/>
</dbReference>
<dbReference type="InterPro" id="IPR000276">
    <property type="entry name" value="GPCR_Rhodpsn"/>
</dbReference>
<keyword evidence="2" id="KW-1003">Cell membrane</keyword>
<evidence type="ECO:0000256" key="5">
    <source>
        <dbReference type="ARBA" id="ARBA00023136"/>
    </source>
</evidence>
<dbReference type="AlphaFoldDB" id="A0AAD9QL88"/>
<accession>A0AAD9QL88</accession>
<dbReference type="EMBL" id="JARQWQ010000027">
    <property type="protein sequence ID" value="KAK2563020.1"/>
    <property type="molecule type" value="Genomic_DNA"/>
</dbReference>
<dbReference type="GO" id="GO:0005886">
    <property type="term" value="C:plasma membrane"/>
    <property type="evidence" value="ECO:0007669"/>
    <property type="project" value="UniProtKB-SubCell"/>
</dbReference>
<comment type="similarity">
    <text evidence="6">Belongs to the G-protein coupled receptor 1 family.</text>
</comment>
<keyword evidence="4 7" id="KW-1133">Transmembrane helix</keyword>
<comment type="caution">
    <text evidence="9">The sequence shown here is derived from an EMBL/GenBank/DDBJ whole genome shotgun (WGS) entry which is preliminary data.</text>
</comment>
<reference evidence="9" key="1">
    <citation type="journal article" date="2023" name="G3 (Bethesda)">
        <title>Whole genome assembly and annotation of the endangered Caribbean coral Acropora cervicornis.</title>
        <authorList>
            <person name="Selwyn J.D."/>
            <person name="Vollmer S.V."/>
        </authorList>
    </citation>
    <scope>NUCLEOTIDE SEQUENCE</scope>
    <source>
        <strain evidence="9">K2</strain>
    </source>
</reference>
<evidence type="ECO:0000256" key="4">
    <source>
        <dbReference type="ARBA" id="ARBA00022989"/>
    </source>
</evidence>
<feature type="transmembrane region" description="Helical" evidence="7">
    <location>
        <begin position="76"/>
        <end position="94"/>
    </location>
</feature>
<gene>
    <name evidence="9" type="ORF">P5673_014026</name>
</gene>
<dbReference type="PROSITE" id="PS50262">
    <property type="entry name" value="G_PROTEIN_RECEP_F1_2"/>
    <property type="match status" value="1"/>
</dbReference>
<keyword evidence="6" id="KW-0297">G-protein coupled receptor</keyword>
<dbReference type="Proteomes" id="UP001249851">
    <property type="component" value="Unassembled WGS sequence"/>
</dbReference>
<dbReference type="PRINTS" id="PR00237">
    <property type="entry name" value="GPCRRHODOPSN"/>
</dbReference>
<dbReference type="PROSITE" id="PS00237">
    <property type="entry name" value="G_PROTEIN_RECEP_F1_1"/>
    <property type="match status" value="1"/>
</dbReference>
<dbReference type="PANTHER" id="PTHR22750">
    <property type="entry name" value="G-PROTEIN COUPLED RECEPTOR"/>
    <property type="match status" value="1"/>
</dbReference>
<feature type="transmembrane region" description="Helical" evidence="7">
    <location>
        <begin position="208"/>
        <end position="226"/>
    </location>
</feature>
<evidence type="ECO:0000259" key="8">
    <source>
        <dbReference type="PROSITE" id="PS50262"/>
    </source>
</evidence>
<evidence type="ECO:0000256" key="2">
    <source>
        <dbReference type="ARBA" id="ARBA00022475"/>
    </source>
</evidence>
<feature type="transmembrane region" description="Helical" evidence="7">
    <location>
        <begin position="115"/>
        <end position="135"/>
    </location>
</feature>
<keyword evidence="6" id="KW-0807">Transducer</keyword>
<sequence length="278" mass="32100">MEVTDIERLFSGCLNIPFRPSATFWSKGQYGGHPDYILQLILALSDLGVGLICQPSFVIRKLFPGTLESNGLLERVFPTCFCSVSLFTVTLIGVDRYLAVKLHLRYKEMVTEKRTVYVSTAVWVGSTVATLVFYLESMSSLLVFQFFHCPIIVTCFFTNIFVYRKLYRVCRYQHAKIQDQAVFQQDSGLSQRTANEARFRKSVKRMTFIVFALIFCYLPFWCYKVLMAVHSYNSKPPGFTFTVTFLYINSTINPALLYFQITDLRLAIKRMINQALDR</sequence>
<dbReference type="SUPFAM" id="SSF81321">
    <property type="entry name" value="Family A G protein-coupled receptor-like"/>
    <property type="match status" value="1"/>
</dbReference>
<dbReference type="GO" id="GO:0004930">
    <property type="term" value="F:G protein-coupled receptor activity"/>
    <property type="evidence" value="ECO:0007669"/>
    <property type="project" value="UniProtKB-KW"/>
</dbReference>
<organism evidence="9 10">
    <name type="scientific">Acropora cervicornis</name>
    <name type="common">Staghorn coral</name>
    <dbReference type="NCBI Taxonomy" id="6130"/>
    <lineage>
        <taxon>Eukaryota</taxon>
        <taxon>Metazoa</taxon>
        <taxon>Cnidaria</taxon>
        <taxon>Anthozoa</taxon>
        <taxon>Hexacorallia</taxon>
        <taxon>Scleractinia</taxon>
        <taxon>Astrocoeniina</taxon>
        <taxon>Acroporidae</taxon>
        <taxon>Acropora</taxon>
    </lineage>
</organism>
<keyword evidence="10" id="KW-1185">Reference proteome</keyword>
<dbReference type="Pfam" id="PF00001">
    <property type="entry name" value="7tm_1"/>
    <property type="match status" value="2"/>
</dbReference>
<evidence type="ECO:0000256" key="7">
    <source>
        <dbReference type="SAM" id="Phobius"/>
    </source>
</evidence>
<protein>
    <submittedName>
        <fullName evidence="9">Adrenocorticotropic hormone receptor</fullName>
    </submittedName>
</protein>
<keyword evidence="6 9" id="KW-0675">Receptor</keyword>